<dbReference type="Proteomes" id="UP001500979">
    <property type="component" value="Unassembled WGS sequence"/>
</dbReference>
<protein>
    <submittedName>
        <fullName evidence="1">Uncharacterized protein</fullName>
    </submittedName>
</protein>
<comment type="caution">
    <text evidence="1">The sequence shown here is derived from an EMBL/GenBank/DDBJ whole genome shotgun (WGS) entry which is preliminary data.</text>
</comment>
<sequence length="51" mass="5637">MSNIDQVATTWNKHLSTGDSALPQKELVERRNVDGGVTYTVVTPQPNKIRA</sequence>
<dbReference type="RefSeq" id="WP_344677399.1">
    <property type="nucleotide sequence ID" value="NZ_BAAAUX010000001.1"/>
</dbReference>
<evidence type="ECO:0000313" key="1">
    <source>
        <dbReference type="EMBL" id="GAA2773946.1"/>
    </source>
</evidence>
<keyword evidence="2" id="KW-1185">Reference proteome</keyword>
<dbReference type="EMBL" id="BAAAUX010000001">
    <property type="protein sequence ID" value="GAA2773946.1"/>
    <property type="molecule type" value="Genomic_DNA"/>
</dbReference>
<reference evidence="1 2" key="1">
    <citation type="journal article" date="2019" name="Int. J. Syst. Evol. Microbiol.">
        <title>The Global Catalogue of Microorganisms (GCM) 10K type strain sequencing project: providing services to taxonomists for standard genome sequencing and annotation.</title>
        <authorList>
            <consortium name="The Broad Institute Genomics Platform"/>
            <consortium name="The Broad Institute Genome Sequencing Center for Infectious Disease"/>
            <person name="Wu L."/>
            <person name="Ma J."/>
        </authorList>
    </citation>
    <scope>NUCLEOTIDE SEQUENCE [LARGE SCALE GENOMIC DNA]</scope>
    <source>
        <strain evidence="1 2">JCM 9383</strain>
    </source>
</reference>
<accession>A0ABN3V0N5</accession>
<gene>
    <name evidence="1" type="ORF">GCM10010470_02180</name>
</gene>
<name>A0ABN3V0N5_9PSEU</name>
<organism evidence="1 2">
    <name type="scientific">Saccharopolyspora taberi</name>
    <dbReference type="NCBI Taxonomy" id="60895"/>
    <lineage>
        <taxon>Bacteria</taxon>
        <taxon>Bacillati</taxon>
        <taxon>Actinomycetota</taxon>
        <taxon>Actinomycetes</taxon>
        <taxon>Pseudonocardiales</taxon>
        <taxon>Pseudonocardiaceae</taxon>
        <taxon>Saccharopolyspora</taxon>
    </lineage>
</organism>
<evidence type="ECO:0000313" key="2">
    <source>
        <dbReference type="Proteomes" id="UP001500979"/>
    </source>
</evidence>
<proteinExistence type="predicted"/>